<protein>
    <submittedName>
        <fullName evidence="1">Uncharacterized protein</fullName>
    </submittedName>
</protein>
<name>A0A2W4QYI5_9GAMM</name>
<comment type="caution">
    <text evidence="1">The sequence shown here is derived from an EMBL/GenBank/DDBJ whole genome shotgun (WGS) entry which is preliminary data.</text>
</comment>
<reference evidence="1 2" key="1">
    <citation type="journal article" date="2018" name="Aquat. Microb. Ecol.">
        <title>Gammaproteobacterial methanotrophs dominate.</title>
        <authorList>
            <person name="Rissanen A.J."/>
            <person name="Saarenheimo J."/>
            <person name="Tiirola M."/>
            <person name="Peura S."/>
            <person name="Aalto S.L."/>
            <person name="Karvinen A."/>
            <person name="Nykanen H."/>
        </authorList>
    </citation>
    <scope>NUCLEOTIDE SEQUENCE [LARGE SCALE GENOMIC DNA]</scope>
    <source>
        <strain evidence="1">AMbin10</strain>
    </source>
</reference>
<gene>
    <name evidence="1" type="ORF">DM484_15310</name>
</gene>
<dbReference type="AlphaFoldDB" id="A0A2W4QYI5"/>
<dbReference type="InterPro" id="IPR027417">
    <property type="entry name" value="P-loop_NTPase"/>
</dbReference>
<evidence type="ECO:0000313" key="1">
    <source>
        <dbReference type="EMBL" id="PZN77065.1"/>
    </source>
</evidence>
<proteinExistence type="predicted"/>
<accession>A0A2W4QYI5</accession>
<evidence type="ECO:0000313" key="2">
    <source>
        <dbReference type="Proteomes" id="UP000249396"/>
    </source>
</evidence>
<dbReference type="SUPFAM" id="SSF52540">
    <property type="entry name" value="P-loop containing nucleoside triphosphate hydrolases"/>
    <property type="match status" value="1"/>
</dbReference>
<dbReference type="EMBL" id="QJPH01000345">
    <property type="protein sequence ID" value="PZN77065.1"/>
    <property type="molecule type" value="Genomic_DNA"/>
</dbReference>
<organism evidence="1 2">
    <name type="scientific">Candidatus Methylumidiphilus alinenensis</name>
    <dbReference type="NCBI Taxonomy" id="2202197"/>
    <lineage>
        <taxon>Bacteria</taxon>
        <taxon>Pseudomonadati</taxon>
        <taxon>Pseudomonadota</taxon>
        <taxon>Gammaproteobacteria</taxon>
        <taxon>Methylococcales</taxon>
        <taxon>Candidatus Methylumidiphilus</taxon>
    </lineage>
</organism>
<sequence length="281" mass="31077">MTWLEPISTAVTAAELAQTLAGSASSVRRIATRIWNLIQNGRIVIPVFGAGGAGKSTIARLMSGTDPLDVALAYDESWQIERQQLPGTIPGQILVAPGQLERIDRSWPLLIEEISAGRAPLILNIVSFGLHSFSIPSYTELDVYTSGQTPAQFMTVYSSSRRAIEFKLFADLLSALRHVNHPLCIVTVVNKQDLWWNERRNVREYYSSGNYGKCLAEFVSEVGGRGIQHEFIPISSVVTNLTTQNNEILASTCAGYDQAIHLRHLHALFNKMEAVMQEAIH</sequence>
<dbReference type="Proteomes" id="UP000249396">
    <property type="component" value="Unassembled WGS sequence"/>
</dbReference>